<proteinExistence type="predicted"/>
<gene>
    <name evidence="1" type="ORF">C5F44_07035</name>
</gene>
<sequence>MTLDGELPVQFLCPGDRIITRSGARVLRGVEMRIEAAPVLPFLPKVAPMRRVYALHFDGAETVYAGGRELGCRPESRG</sequence>
<evidence type="ECO:0000313" key="1">
    <source>
        <dbReference type="EMBL" id="PTE15140.1"/>
    </source>
</evidence>
<organism evidence="1 2">
    <name type="scientific">Fuscovulum blasticum DSM 2131</name>
    <dbReference type="NCBI Taxonomy" id="1188250"/>
    <lineage>
        <taxon>Bacteria</taxon>
        <taxon>Pseudomonadati</taxon>
        <taxon>Pseudomonadota</taxon>
        <taxon>Alphaproteobacteria</taxon>
        <taxon>Rhodobacterales</taxon>
        <taxon>Paracoccaceae</taxon>
        <taxon>Pseudogemmobacter</taxon>
    </lineage>
</organism>
<comment type="caution">
    <text evidence="1">The sequence shown here is derived from an EMBL/GenBank/DDBJ whole genome shotgun (WGS) entry which is preliminary data.</text>
</comment>
<dbReference type="EMBL" id="PZKE01000005">
    <property type="protein sequence ID" value="PTE15140.1"/>
    <property type="molecule type" value="Genomic_DNA"/>
</dbReference>
<evidence type="ECO:0008006" key="3">
    <source>
        <dbReference type="Google" id="ProtNLM"/>
    </source>
</evidence>
<name>A0A2T4JB52_FUSBL</name>
<evidence type="ECO:0000313" key="2">
    <source>
        <dbReference type="Proteomes" id="UP000241362"/>
    </source>
</evidence>
<protein>
    <recommendedName>
        <fullName evidence="3">Hedgehog/Intein (Hint) domain-containing protein</fullName>
    </recommendedName>
</protein>
<dbReference type="Proteomes" id="UP000241362">
    <property type="component" value="Unassembled WGS sequence"/>
</dbReference>
<reference evidence="1 2" key="1">
    <citation type="submission" date="2018-03" db="EMBL/GenBank/DDBJ databases">
        <title>Rhodobacter blasticus.</title>
        <authorList>
            <person name="Meyer T.E."/>
            <person name="Miller S."/>
            <person name="Lodha T."/>
            <person name="Gandham S."/>
            <person name="Chintalapati S."/>
            <person name="Chintalapati V.R."/>
        </authorList>
    </citation>
    <scope>NUCLEOTIDE SEQUENCE [LARGE SCALE GENOMIC DNA]</scope>
    <source>
        <strain evidence="1 2">DSM 2131</strain>
    </source>
</reference>
<dbReference type="AlphaFoldDB" id="A0A2T4JB52"/>
<accession>A0A2T4JB52</accession>
<keyword evidence="2" id="KW-1185">Reference proteome</keyword>